<dbReference type="PROSITE" id="PS50862">
    <property type="entry name" value="AA_TRNA_LIGASE_II"/>
    <property type="match status" value="1"/>
</dbReference>
<dbReference type="PANTHER" id="PTHR11538:SF41">
    <property type="entry name" value="PHENYLALANINE--TRNA LIGASE, MITOCHONDRIAL"/>
    <property type="match status" value="1"/>
</dbReference>
<evidence type="ECO:0000313" key="13">
    <source>
        <dbReference type="EMBL" id="AJA06549.1"/>
    </source>
</evidence>
<dbReference type="GO" id="GO:0004826">
    <property type="term" value="F:phenylalanine-tRNA ligase activity"/>
    <property type="evidence" value="ECO:0007669"/>
    <property type="project" value="UniProtKB-EC"/>
</dbReference>
<evidence type="ECO:0000256" key="4">
    <source>
        <dbReference type="ARBA" id="ARBA00022598"/>
    </source>
</evidence>
<evidence type="ECO:0000313" key="14">
    <source>
        <dbReference type="Proteomes" id="UP000030902"/>
    </source>
</evidence>
<dbReference type="NCBIfam" id="TIGR00468">
    <property type="entry name" value="pheS"/>
    <property type="match status" value="1"/>
</dbReference>
<dbReference type="GO" id="GO:0000049">
    <property type="term" value="F:tRNA binding"/>
    <property type="evidence" value="ECO:0007669"/>
    <property type="project" value="InterPro"/>
</dbReference>
<evidence type="ECO:0000256" key="11">
    <source>
        <dbReference type="ARBA" id="ARBA00049255"/>
    </source>
</evidence>
<evidence type="ECO:0000256" key="1">
    <source>
        <dbReference type="ARBA" id="ARBA00004496"/>
    </source>
</evidence>
<comment type="subcellular location">
    <subcellularLocation>
        <location evidence="1">Cytoplasm</location>
    </subcellularLocation>
</comment>
<dbReference type="Pfam" id="PF01409">
    <property type="entry name" value="tRNA-synt_2d"/>
    <property type="match status" value="1"/>
</dbReference>
<dbReference type="SUPFAM" id="SSF55681">
    <property type="entry name" value="Class II aaRS and biotin synthetases"/>
    <property type="match status" value="1"/>
</dbReference>
<dbReference type="GO" id="GO:0046872">
    <property type="term" value="F:metal ion binding"/>
    <property type="evidence" value="ECO:0007669"/>
    <property type="project" value="UniProtKB-KW"/>
</dbReference>
<evidence type="ECO:0000259" key="12">
    <source>
        <dbReference type="PROSITE" id="PS50862"/>
    </source>
</evidence>
<evidence type="ECO:0000256" key="3">
    <source>
        <dbReference type="ARBA" id="ARBA00022490"/>
    </source>
</evidence>
<keyword evidence="7" id="KW-0067">ATP-binding</keyword>
<keyword evidence="14" id="KW-1185">Reference proteome</keyword>
<keyword evidence="10" id="KW-0030">Aminoacyl-tRNA synthetase</keyword>
<organism evidence="13 14">
    <name type="scientific">Candidatus Nanosynbacter lyticus</name>
    <dbReference type="NCBI Taxonomy" id="2093824"/>
    <lineage>
        <taxon>Bacteria</taxon>
        <taxon>Candidatus Saccharimonadota</taxon>
        <taxon>Candidatus Saccharimonadia</taxon>
        <taxon>Candidatus Nanosynbacterales</taxon>
        <taxon>Candidatus Nanosynbacteraceae</taxon>
        <taxon>Candidatus Nanosynbacter</taxon>
    </lineage>
</organism>
<dbReference type="InterPro" id="IPR004188">
    <property type="entry name" value="Phe-tRNA_ligase_II_N"/>
</dbReference>
<dbReference type="InterPro" id="IPR004529">
    <property type="entry name" value="Phe-tRNA-synth_IIc_asu"/>
</dbReference>
<evidence type="ECO:0000256" key="5">
    <source>
        <dbReference type="ARBA" id="ARBA00022723"/>
    </source>
</evidence>
<keyword evidence="9" id="KW-0648">Protein biosynthesis</keyword>
<keyword evidence="4 13" id="KW-0436">Ligase</keyword>
<dbReference type="InterPro" id="IPR006195">
    <property type="entry name" value="aa-tRNA-synth_II"/>
</dbReference>
<dbReference type="InterPro" id="IPR010978">
    <property type="entry name" value="tRNA-bd_arm"/>
</dbReference>
<dbReference type="AlphaFoldDB" id="A0A6S4GQ70"/>
<sequence>MEKLDEVRTILLSRVDELAEPRSVLRSAELRELYGVIATLPSEERGAFGKKVNELKQELERAITAREDELSKVDLPPIDVTAPMDVNAPRPELLPSERGTIHPLMREIDRISDIFNRMGFVTEESREIDDQFHMFESLNFPKGHPARDDYDTFMTEETDANGDRLIAPAHTSTMQNRVLKKYHGNLAKGEAIAAIVPDRVFRNEDLDARHEHTFYQVEGVYVAKGVNVGNLIATLQEFLQEYYGKKLDVRVNPFYFPFTEPSFEFALSCPFCEGKNPDCKVCSGEGWIELLGCGMIHPNVLEAADIDPNKYTGFAFGCGIDRLVMMKYGIEDVRHFESGKLDFLEQF</sequence>
<proteinExistence type="predicted"/>
<gene>
    <name evidence="13" type="primary">pheS</name>
    <name evidence="13" type="ORF">TM7x_02540</name>
</gene>
<dbReference type="RefSeq" id="WP_039327602.1">
    <property type="nucleotide sequence ID" value="NZ_CP007496.1"/>
</dbReference>
<keyword evidence="8" id="KW-0460">Magnesium</keyword>
<dbReference type="EC" id="6.1.1.20" evidence="2"/>
<dbReference type="InterPro" id="IPR045864">
    <property type="entry name" value="aa-tRNA-synth_II/BPL/LPL"/>
</dbReference>
<dbReference type="GO" id="GO:0006432">
    <property type="term" value="P:phenylalanyl-tRNA aminoacylation"/>
    <property type="evidence" value="ECO:0007669"/>
    <property type="project" value="InterPro"/>
</dbReference>
<dbReference type="GO" id="GO:0005524">
    <property type="term" value="F:ATP binding"/>
    <property type="evidence" value="ECO:0007669"/>
    <property type="project" value="UniProtKB-KW"/>
</dbReference>
<comment type="catalytic activity">
    <reaction evidence="11">
        <text>tRNA(Phe) + L-phenylalanine + ATP = L-phenylalanyl-tRNA(Phe) + AMP + diphosphate + H(+)</text>
        <dbReference type="Rhea" id="RHEA:19413"/>
        <dbReference type="Rhea" id="RHEA-COMP:9668"/>
        <dbReference type="Rhea" id="RHEA-COMP:9699"/>
        <dbReference type="ChEBI" id="CHEBI:15378"/>
        <dbReference type="ChEBI" id="CHEBI:30616"/>
        <dbReference type="ChEBI" id="CHEBI:33019"/>
        <dbReference type="ChEBI" id="CHEBI:58095"/>
        <dbReference type="ChEBI" id="CHEBI:78442"/>
        <dbReference type="ChEBI" id="CHEBI:78531"/>
        <dbReference type="ChEBI" id="CHEBI:456215"/>
        <dbReference type="EC" id="6.1.1.20"/>
    </reaction>
</comment>
<dbReference type="KEGG" id="sox:TM7x_02540"/>
<dbReference type="InterPro" id="IPR002319">
    <property type="entry name" value="Phenylalanyl-tRNA_Synthase"/>
</dbReference>
<evidence type="ECO:0000256" key="10">
    <source>
        <dbReference type="ARBA" id="ARBA00023146"/>
    </source>
</evidence>
<dbReference type="Proteomes" id="UP000030902">
    <property type="component" value="Chromosome"/>
</dbReference>
<evidence type="ECO:0000256" key="9">
    <source>
        <dbReference type="ARBA" id="ARBA00022917"/>
    </source>
</evidence>
<dbReference type="SUPFAM" id="SSF46589">
    <property type="entry name" value="tRNA-binding arm"/>
    <property type="match status" value="1"/>
</dbReference>
<keyword evidence="5" id="KW-0479">Metal-binding</keyword>
<name>A0A6S4GQ70_9BACT</name>
<keyword evidence="6" id="KW-0547">Nucleotide-binding</keyword>
<dbReference type="PANTHER" id="PTHR11538">
    <property type="entry name" value="PHENYLALANYL-TRNA SYNTHETASE"/>
    <property type="match status" value="1"/>
</dbReference>
<evidence type="ECO:0000256" key="8">
    <source>
        <dbReference type="ARBA" id="ARBA00022842"/>
    </source>
</evidence>
<keyword evidence="3" id="KW-0963">Cytoplasm</keyword>
<feature type="domain" description="Aminoacyl-transfer RNA synthetases class-II family profile" evidence="12">
    <location>
        <begin position="199"/>
        <end position="326"/>
    </location>
</feature>
<evidence type="ECO:0000256" key="2">
    <source>
        <dbReference type="ARBA" id="ARBA00012814"/>
    </source>
</evidence>
<dbReference type="GO" id="GO:0005737">
    <property type="term" value="C:cytoplasm"/>
    <property type="evidence" value="ECO:0007669"/>
    <property type="project" value="UniProtKB-SubCell"/>
</dbReference>
<dbReference type="CDD" id="cd00496">
    <property type="entry name" value="PheRS_alpha_core"/>
    <property type="match status" value="1"/>
</dbReference>
<evidence type="ECO:0000256" key="7">
    <source>
        <dbReference type="ARBA" id="ARBA00022840"/>
    </source>
</evidence>
<dbReference type="Pfam" id="PF02912">
    <property type="entry name" value="Phe_tRNA-synt_N"/>
    <property type="match status" value="1"/>
</dbReference>
<dbReference type="Gene3D" id="3.30.930.10">
    <property type="entry name" value="Bira Bifunctional Protein, Domain 2"/>
    <property type="match status" value="1"/>
</dbReference>
<protein>
    <recommendedName>
        <fullName evidence="2">phenylalanine--tRNA ligase</fullName>
        <ecNumber evidence="2">6.1.1.20</ecNumber>
    </recommendedName>
</protein>
<accession>A0A6S4GQ70</accession>
<reference evidence="13 14" key="1">
    <citation type="journal article" date="2015" name="Proc. Natl. Acad. Sci. U.S.A.">
        <title>Cultivation of a human-associated TM7 phylotype reveals a reduced genome and epibiotic parasitic lifestyle.</title>
        <authorList>
            <person name="He X."/>
            <person name="McLean J.S."/>
            <person name="Edlund A."/>
            <person name="Yooseph S."/>
            <person name="Hall A.P."/>
            <person name="Liu S.Y."/>
            <person name="Dorrestein P.C."/>
            <person name="Esquenazi E."/>
            <person name="Hunter R.C."/>
            <person name="Cheng G."/>
            <person name="Nelson K.E."/>
            <person name="Lux R."/>
            <person name="Shi W."/>
        </authorList>
    </citation>
    <scope>NUCLEOTIDE SEQUENCE [LARGE SCALE GENOMIC DNA]</scope>
    <source>
        <strain evidence="13 14">TM7x</strain>
    </source>
</reference>
<dbReference type="EMBL" id="CP007496">
    <property type="protein sequence ID" value="AJA06549.1"/>
    <property type="molecule type" value="Genomic_DNA"/>
</dbReference>
<evidence type="ECO:0000256" key="6">
    <source>
        <dbReference type="ARBA" id="ARBA00022741"/>
    </source>
</evidence>